<proteinExistence type="inferred from homology"/>
<evidence type="ECO:0000313" key="6">
    <source>
        <dbReference type="EMBL" id="MCJ0765166.1"/>
    </source>
</evidence>
<dbReference type="Pfam" id="PF00126">
    <property type="entry name" value="HTH_1"/>
    <property type="match status" value="1"/>
</dbReference>
<sequence>MNQLAPLRYLVALSEHRHFARAAQACHITQPALSNALRALEKEFGVAIVRRGRTYAGLTPEGEQVLAAAQRMLHEHESLQQALRGSAQQPVGRLRLGVVPTALPVAARFAAQLRALHPGIVPVVSSLSSQEIEAGLDSLALDLGLGFTERVHPRAGRAAPFAVLPQYTEQYFLLRRAAPAHARFRLGPPLPWREAAALPLCLLTPDMHNRSIVDAAFARAGVAVAPAMETNSVLTLALSVQAGELCSVLPGALVAAVRGHGGLQAQPLVRPEVGTPVGFMLPAQARPARVLQAALAFAQEPRWLHDAAQHSGALQPAG</sequence>
<organism evidence="6 7">
    <name type="scientific">Variovorax terrae</name>
    <dbReference type="NCBI Taxonomy" id="2923278"/>
    <lineage>
        <taxon>Bacteria</taxon>
        <taxon>Pseudomonadati</taxon>
        <taxon>Pseudomonadota</taxon>
        <taxon>Betaproteobacteria</taxon>
        <taxon>Burkholderiales</taxon>
        <taxon>Comamonadaceae</taxon>
        <taxon>Variovorax</taxon>
    </lineage>
</organism>
<dbReference type="InterPro" id="IPR036388">
    <property type="entry name" value="WH-like_DNA-bd_sf"/>
</dbReference>
<dbReference type="GO" id="GO:0005829">
    <property type="term" value="C:cytosol"/>
    <property type="evidence" value="ECO:0007669"/>
    <property type="project" value="TreeGrafter"/>
</dbReference>
<dbReference type="InterPro" id="IPR050950">
    <property type="entry name" value="HTH-type_LysR_regulators"/>
</dbReference>
<dbReference type="InterPro" id="IPR000847">
    <property type="entry name" value="LysR_HTH_N"/>
</dbReference>
<keyword evidence="4" id="KW-0804">Transcription</keyword>
<dbReference type="RefSeq" id="WP_243308294.1">
    <property type="nucleotide sequence ID" value="NZ_JALGBI010000002.1"/>
</dbReference>
<dbReference type="GO" id="GO:0003677">
    <property type="term" value="F:DNA binding"/>
    <property type="evidence" value="ECO:0007669"/>
    <property type="project" value="UniProtKB-KW"/>
</dbReference>
<dbReference type="CDD" id="cd05466">
    <property type="entry name" value="PBP2_LTTR_substrate"/>
    <property type="match status" value="1"/>
</dbReference>
<keyword evidence="3" id="KW-0238">DNA-binding</keyword>
<feature type="domain" description="HTH lysR-type" evidence="5">
    <location>
        <begin position="1"/>
        <end position="59"/>
    </location>
</feature>
<dbReference type="PANTHER" id="PTHR30419">
    <property type="entry name" value="HTH-TYPE TRANSCRIPTIONAL REGULATOR YBHD"/>
    <property type="match status" value="1"/>
</dbReference>
<evidence type="ECO:0000256" key="1">
    <source>
        <dbReference type="ARBA" id="ARBA00009437"/>
    </source>
</evidence>
<keyword evidence="2" id="KW-0805">Transcription regulation</keyword>
<dbReference type="InterPro" id="IPR036390">
    <property type="entry name" value="WH_DNA-bd_sf"/>
</dbReference>
<dbReference type="Gene3D" id="3.40.190.290">
    <property type="match status" value="1"/>
</dbReference>
<dbReference type="InterPro" id="IPR005119">
    <property type="entry name" value="LysR_subst-bd"/>
</dbReference>
<dbReference type="Pfam" id="PF03466">
    <property type="entry name" value="LysR_substrate"/>
    <property type="match status" value="1"/>
</dbReference>
<dbReference type="PANTHER" id="PTHR30419:SF31">
    <property type="entry name" value="BLR3139 PROTEIN"/>
    <property type="match status" value="1"/>
</dbReference>
<dbReference type="PROSITE" id="PS50931">
    <property type="entry name" value="HTH_LYSR"/>
    <property type="match status" value="1"/>
</dbReference>
<evidence type="ECO:0000259" key="5">
    <source>
        <dbReference type="PROSITE" id="PS50931"/>
    </source>
</evidence>
<evidence type="ECO:0000256" key="3">
    <source>
        <dbReference type="ARBA" id="ARBA00023125"/>
    </source>
</evidence>
<evidence type="ECO:0000256" key="4">
    <source>
        <dbReference type="ARBA" id="ARBA00023163"/>
    </source>
</evidence>
<dbReference type="Proteomes" id="UP001139447">
    <property type="component" value="Unassembled WGS sequence"/>
</dbReference>
<comment type="caution">
    <text evidence="6">The sequence shown here is derived from an EMBL/GenBank/DDBJ whole genome shotgun (WGS) entry which is preliminary data.</text>
</comment>
<protein>
    <submittedName>
        <fullName evidence="6">LysR substrate-binding domain-containing protein</fullName>
    </submittedName>
</protein>
<dbReference type="SUPFAM" id="SSF53850">
    <property type="entry name" value="Periplasmic binding protein-like II"/>
    <property type="match status" value="1"/>
</dbReference>
<dbReference type="GO" id="GO:0003700">
    <property type="term" value="F:DNA-binding transcription factor activity"/>
    <property type="evidence" value="ECO:0007669"/>
    <property type="project" value="InterPro"/>
</dbReference>
<keyword evidence="7" id="KW-1185">Reference proteome</keyword>
<dbReference type="AlphaFoldDB" id="A0A9X1VWM6"/>
<dbReference type="SUPFAM" id="SSF46785">
    <property type="entry name" value="Winged helix' DNA-binding domain"/>
    <property type="match status" value="1"/>
</dbReference>
<dbReference type="PRINTS" id="PR00039">
    <property type="entry name" value="HTHLYSR"/>
</dbReference>
<dbReference type="EMBL" id="JALGBI010000002">
    <property type="protein sequence ID" value="MCJ0765166.1"/>
    <property type="molecule type" value="Genomic_DNA"/>
</dbReference>
<dbReference type="FunFam" id="1.10.10.10:FF:000001">
    <property type="entry name" value="LysR family transcriptional regulator"/>
    <property type="match status" value="1"/>
</dbReference>
<comment type="similarity">
    <text evidence="1">Belongs to the LysR transcriptional regulatory family.</text>
</comment>
<evidence type="ECO:0000313" key="7">
    <source>
        <dbReference type="Proteomes" id="UP001139447"/>
    </source>
</evidence>
<gene>
    <name evidence="6" type="ORF">MMF98_18280</name>
</gene>
<dbReference type="Gene3D" id="1.10.10.10">
    <property type="entry name" value="Winged helix-like DNA-binding domain superfamily/Winged helix DNA-binding domain"/>
    <property type="match status" value="1"/>
</dbReference>
<reference evidence="6" key="1">
    <citation type="submission" date="2022-03" db="EMBL/GenBank/DDBJ databases">
        <authorList>
            <person name="Woo C.Y."/>
        </authorList>
    </citation>
    <scope>NUCLEOTIDE SEQUENCE</scope>
    <source>
        <strain evidence="6">CYS-02</strain>
    </source>
</reference>
<accession>A0A9X1VWM6</accession>
<name>A0A9X1VWM6_9BURK</name>
<evidence type="ECO:0000256" key="2">
    <source>
        <dbReference type="ARBA" id="ARBA00023015"/>
    </source>
</evidence>